<organism evidence="1 2">
    <name type="scientific">Forsythia ovata</name>
    <dbReference type="NCBI Taxonomy" id="205694"/>
    <lineage>
        <taxon>Eukaryota</taxon>
        <taxon>Viridiplantae</taxon>
        <taxon>Streptophyta</taxon>
        <taxon>Embryophyta</taxon>
        <taxon>Tracheophyta</taxon>
        <taxon>Spermatophyta</taxon>
        <taxon>Magnoliopsida</taxon>
        <taxon>eudicotyledons</taxon>
        <taxon>Gunneridae</taxon>
        <taxon>Pentapetalae</taxon>
        <taxon>asterids</taxon>
        <taxon>lamiids</taxon>
        <taxon>Lamiales</taxon>
        <taxon>Oleaceae</taxon>
        <taxon>Forsythieae</taxon>
        <taxon>Forsythia</taxon>
    </lineage>
</organism>
<sequence length="176" mass="19656">MGKSIVKCIDVIPKDSSNLDGCLEVQTHCRISVVNDDQTPTLLNIEDQHVQYVAPVLTRSPGLKMFQNESAYCSHAISSINAPQCSTGAEHGRVHVLNDAGPSHLLNVNSKQSNLHKESTETASKQEFHHQSTLLKNKINKMPKNFDTRTARHNMVVQLFKYAIEKPDQRFPGLVK</sequence>
<proteinExistence type="predicted"/>
<protein>
    <submittedName>
        <fullName evidence="1">Uncharacterized protein</fullName>
    </submittedName>
</protein>
<evidence type="ECO:0000313" key="2">
    <source>
        <dbReference type="Proteomes" id="UP001604277"/>
    </source>
</evidence>
<name>A0ABD1UXD0_9LAMI</name>
<comment type="caution">
    <text evidence="1">The sequence shown here is derived from an EMBL/GenBank/DDBJ whole genome shotgun (WGS) entry which is preliminary data.</text>
</comment>
<dbReference type="Proteomes" id="UP001604277">
    <property type="component" value="Unassembled WGS sequence"/>
</dbReference>
<gene>
    <name evidence="1" type="ORF">Fot_22182</name>
</gene>
<reference evidence="2" key="1">
    <citation type="submission" date="2024-07" db="EMBL/GenBank/DDBJ databases">
        <title>Two chromosome-level genome assemblies of Korean endemic species Abeliophyllum distichum and Forsythia ovata (Oleaceae).</title>
        <authorList>
            <person name="Jang H."/>
        </authorList>
    </citation>
    <scope>NUCLEOTIDE SEQUENCE [LARGE SCALE GENOMIC DNA]</scope>
</reference>
<dbReference type="AlphaFoldDB" id="A0ABD1UXD0"/>
<accession>A0ABD1UXD0</accession>
<keyword evidence="2" id="KW-1185">Reference proteome</keyword>
<dbReference type="EMBL" id="JBFOLJ010000006">
    <property type="protein sequence ID" value="KAL2529581.1"/>
    <property type="molecule type" value="Genomic_DNA"/>
</dbReference>
<evidence type="ECO:0000313" key="1">
    <source>
        <dbReference type="EMBL" id="KAL2529581.1"/>
    </source>
</evidence>